<comment type="caution">
    <text evidence="1">The sequence shown here is derived from an EMBL/GenBank/DDBJ whole genome shotgun (WGS) entry which is preliminary data.</text>
</comment>
<accession>U2Y4I5</accession>
<dbReference type="Pfam" id="PF20765">
    <property type="entry name" value="Phage_tail_terminator_8"/>
    <property type="match status" value="1"/>
</dbReference>
<protein>
    <recommendedName>
        <fullName evidence="3">Phage protein</fullName>
    </recommendedName>
</protein>
<reference evidence="2" key="1">
    <citation type="journal article" date="2013" name="Genome">
        <title>Draft Genome Sequence of Geobacillus kaustophilus GBlys, a Lysogenic Strain with Bacteriophage phiOH2.</title>
        <authorList>
            <person name="Doi K."/>
            <person name="Mori K."/>
            <person name="Martono H."/>
            <person name="Nagayoshi Y."/>
            <person name="Fujino Y."/>
            <person name="Tashiro K."/>
            <person name="Kuhara S."/>
            <person name="Ohshima T."/>
        </authorList>
    </citation>
    <scope>NUCLEOTIDE SEQUENCE [LARGE SCALE GENOMIC DNA]</scope>
    <source>
        <strain evidence="2">GBlys</strain>
    </source>
</reference>
<evidence type="ECO:0000313" key="1">
    <source>
        <dbReference type="EMBL" id="GAD14184.1"/>
    </source>
</evidence>
<gene>
    <name evidence="1" type="ORF">GBL_2401</name>
</gene>
<dbReference type="AlphaFoldDB" id="U2Y4I5"/>
<evidence type="ECO:0008006" key="3">
    <source>
        <dbReference type="Google" id="ProtNLM"/>
    </source>
</evidence>
<evidence type="ECO:0000313" key="2">
    <source>
        <dbReference type="Proteomes" id="UP000016424"/>
    </source>
</evidence>
<organism evidence="1 2">
    <name type="scientific">Geobacillus kaustophilus GBlys</name>
    <dbReference type="NCBI Taxonomy" id="1337888"/>
    <lineage>
        <taxon>Bacteria</taxon>
        <taxon>Bacillati</taxon>
        <taxon>Bacillota</taxon>
        <taxon>Bacilli</taxon>
        <taxon>Bacillales</taxon>
        <taxon>Anoxybacillaceae</taxon>
        <taxon>Geobacillus</taxon>
        <taxon>Geobacillus thermoleovorans group</taxon>
    </lineage>
</organism>
<dbReference type="Proteomes" id="UP000016424">
    <property type="component" value="Unassembled WGS sequence"/>
</dbReference>
<sequence length="122" mass="14152">MFGDIKVYDEKVKQGLQTPAFLVRIIQSGQDRKIKRQVWRSYSFNVVYFPQSTDVDTECDEVFETFQNEFQYIANRYHVNRVEGTKTDNVLVITFDVSVWLQEKADETKMQTLGGVEIGAAN</sequence>
<dbReference type="EMBL" id="BASG01000024">
    <property type="protein sequence ID" value="GAD14184.1"/>
    <property type="molecule type" value="Genomic_DNA"/>
</dbReference>
<proteinExistence type="predicted"/>
<name>U2Y4I5_GEOKU</name>
<dbReference type="InterPro" id="IPR049254">
    <property type="entry name" value="Phage_tail_terminator"/>
</dbReference>